<evidence type="ECO:0000313" key="2">
    <source>
        <dbReference type="EMBL" id="KAK3263786.1"/>
    </source>
</evidence>
<organism evidence="2 3">
    <name type="scientific">Cymbomonas tetramitiformis</name>
    <dbReference type="NCBI Taxonomy" id="36881"/>
    <lineage>
        <taxon>Eukaryota</taxon>
        <taxon>Viridiplantae</taxon>
        <taxon>Chlorophyta</taxon>
        <taxon>Pyramimonadophyceae</taxon>
        <taxon>Pyramimonadales</taxon>
        <taxon>Pyramimonadaceae</taxon>
        <taxon>Cymbomonas</taxon>
    </lineage>
</organism>
<dbReference type="Proteomes" id="UP001190700">
    <property type="component" value="Unassembled WGS sequence"/>
</dbReference>
<accession>A0AAE0FPS8</accession>
<feature type="compositionally biased region" description="Basic and acidic residues" evidence="1">
    <location>
        <begin position="1"/>
        <end position="10"/>
    </location>
</feature>
<evidence type="ECO:0000313" key="3">
    <source>
        <dbReference type="Proteomes" id="UP001190700"/>
    </source>
</evidence>
<gene>
    <name evidence="2" type="ORF">CYMTET_27433</name>
</gene>
<protein>
    <submittedName>
        <fullName evidence="2">Uncharacterized protein</fullName>
    </submittedName>
</protein>
<dbReference type="AlphaFoldDB" id="A0AAE0FPS8"/>
<proteinExistence type="predicted"/>
<reference evidence="2 3" key="1">
    <citation type="journal article" date="2015" name="Genome Biol. Evol.">
        <title>Comparative Genomics of a Bacterivorous Green Alga Reveals Evolutionary Causalities and Consequences of Phago-Mixotrophic Mode of Nutrition.</title>
        <authorList>
            <person name="Burns J.A."/>
            <person name="Paasch A."/>
            <person name="Narechania A."/>
            <person name="Kim E."/>
        </authorList>
    </citation>
    <scope>NUCLEOTIDE SEQUENCE [LARGE SCALE GENOMIC DNA]</scope>
    <source>
        <strain evidence="2 3">PLY_AMNH</strain>
    </source>
</reference>
<feature type="non-terminal residue" evidence="2">
    <location>
        <position position="1"/>
    </location>
</feature>
<comment type="caution">
    <text evidence="2">The sequence shown here is derived from an EMBL/GenBank/DDBJ whole genome shotgun (WGS) entry which is preliminary data.</text>
</comment>
<feature type="region of interest" description="Disordered" evidence="1">
    <location>
        <begin position="1"/>
        <end position="48"/>
    </location>
</feature>
<name>A0AAE0FPS8_9CHLO</name>
<keyword evidence="3" id="KW-1185">Reference proteome</keyword>
<sequence>QADPESRPPEQADPVSRPPEQADPDSRPPSPPSGHVAKEAPPGVCGHRERVGGVARFRGNAEGGVDSQEAQLEREYTESEVNGIQLESVKAVEIARSYADLVVLEAEAESVIVMETARAEGYANLTEALNITEERHKASFDYLYNIEKGDKIDLTATFLGDINVVKTSET</sequence>
<dbReference type="EMBL" id="LGRX02015042">
    <property type="protein sequence ID" value="KAK3263786.1"/>
    <property type="molecule type" value="Genomic_DNA"/>
</dbReference>
<evidence type="ECO:0000256" key="1">
    <source>
        <dbReference type="SAM" id="MobiDB-lite"/>
    </source>
</evidence>